<dbReference type="Gene3D" id="1.20.1530.20">
    <property type="match status" value="1"/>
</dbReference>
<keyword evidence="14" id="KW-1185">Reference proteome</keyword>
<feature type="transmembrane region" description="Helical" evidence="11">
    <location>
        <begin position="34"/>
        <end position="53"/>
    </location>
</feature>
<reference evidence="13 14" key="1">
    <citation type="submission" date="2019-03" db="EMBL/GenBank/DDBJ databases">
        <title>Genomic Encyclopedia of Type Strains, Phase IV (KMG-IV): sequencing the most valuable type-strain genomes for metagenomic binning, comparative biology and taxonomic classification.</title>
        <authorList>
            <person name="Goeker M."/>
        </authorList>
    </citation>
    <scope>NUCLEOTIDE SEQUENCE [LARGE SCALE GENOMIC DNA]</scope>
    <source>
        <strain evidence="13 14">DSM 10053</strain>
    </source>
</reference>
<feature type="transmembrane region" description="Helical" evidence="11">
    <location>
        <begin position="118"/>
        <end position="139"/>
    </location>
</feature>
<dbReference type="Proteomes" id="UP000295496">
    <property type="component" value="Unassembled WGS sequence"/>
</dbReference>
<feature type="transmembrane region" description="Helical" evidence="11">
    <location>
        <begin position="151"/>
        <end position="174"/>
    </location>
</feature>
<dbReference type="RefSeq" id="WP_132300150.1">
    <property type="nucleotide sequence ID" value="NZ_CP170642.1"/>
</dbReference>
<evidence type="ECO:0000256" key="10">
    <source>
        <dbReference type="ARBA" id="ARBA00023136"/>
    </source>
</evidence>
<evidence type="ECO:0000313" key="14">
    <source>
        <dbReference type="Proteomes" id="UP000295496"/>
    </source>
</evidence>
<keyword evidence="10 11" id="KW-0472">Membrane</keyword>
<keyword evidence="3" id="KW-0813">Transport</keyword>
<dbReference type="FunFam" id="3.40.50.720:FF:000036">
    <property type="entry name" value="Glutathione-regulated potassium-efflux system protein KefB"/>
    <property type="match status" value="1"/>
</dbReference>
<accession>A0A4R1L0I0</accession>
<evidence type="ECO:0000256" key="8">
    <source>
        <dbReference type="ARBA" id="ARBA00022989"/>
    </source>
</evidence>
<evidence type="ECO:0000256" key="7">
    <source>
        <dbReference type="ARBA" id="ARBA00022958"/>
    </source>
</evidence>
<evidence type="ECO:0000256" key="3">
    <source>
        <dbReference type="ARBA" id="ARBA00022448"/>
    </source>
</evidence>
<dbReference type="EMBL" id="SMGJ01000001">
    <property type="protein sequence ID" value="TCK71408.1"/>
    <property type="molecule type" value="Genomic_DNA"/>
</dbReference>
<dbReference type="Pfam" id="PF02254">
    <property type="entry name" value="TrkA_N"/>
    <property type="match status" value="1"/>
</dbReference>
<feature type="transmembrane region" description="Helical" evidence="11">
    <location>
        <begin position="364"/>
        <end position="383"/>
    </location>
</feature>
<feature type="transmembrane region" description="Helical" evidence="11">
    <location>
        <begin position="186"/>
        <end position="209"/>
    </location>
</feature>
<dbReference type="InterPro" id="IPR003148">
    <property type="entry name" value="RCK_N"/>
</dbReference>
<dbReference type="NCBIfam" id="TIGR00932">
    <property type="entry name" value="2a37"/>
    <property type="match status" value="1"/>
</dbReference>
<evidence type="ECO:0000256" key="2">
    <source>
        <dbReference type="ARBA" id="ARBA00005551"/>
    </source>
</evidence>
<dbReference type="InterPro" id="IPR038770">
    <property type="entry name" value="Na+/solute_symporter_sf"/>
</dbReference>
<feature type="transmembrane region" description="Helical" evidence="11">
    <location>
        <begin position="6"/>
        <end position="27"/>
    </location>
</feature>
<dbReference type="SUPFAM" id="SSF51735">
    <property type="entry name" value="NAD(P)-binding Rossmann-fold domains"/>
    <property type="match status" value="1"/>
</dbReference>
<proteinExistence type="inferred from homology"/>
<keyword evidence="5" id="KW-0633">Potassium transport</keyword>
<dbReference type="GO" id="GO:0012505">
    <property type="term" value="C:endomembrane system"/>
    <property type="evidence" value="ECO:0007669"/>
    <property type="project" value="UniProtKB-SubCell"/>
</dbReference>
<comment type="similarity">
    <text evidence="2">Belongs to the monovalent cation:proton antiporter 2 (CPA2) transporter (TC 2.A.37) family.</text>
</comment>
<dbReference type="PROSITE" id="PS51201">
    <property type="entry name" value="RCK_N"/>
    <property type="match status" value="1"/>
</dbReference>
<keyword evidence="8 11" id="KW-1133">Transmembrane helix</keyword>
<comment type="caution">
    <text evidence="13">The sequence shown here is derived from an EMBL/GenBank/DDBJ whole genome shotgun (WGS) entry which is preliminary data.</text>
</comment>
<evidence type="ECO:0000313" key="13">
    <source>
        <dbReference type="EMBL" id="TCK71408.1"/>
    </source>
</evidence>
<feature type="domain" description="RCK N-terminal" evidence="12">
    <location>
        <begin position="406"/>
        <end position="530"/>
    </location>
</feature>
<sequence>MADVGSTNQLVSVVTLLGAAILVVPFFKKIGLGAVLGYLAAGLIIGPFGLQLFNDPQSIIHLAELGVVMFLFLIGLEMQPKHLWGLRKYIFGMGSLQILVAIVFLTSLGMLYGASWQVAFIAGSGFVLTSTAVVMQTLSDRGEMTSDRGKRIIAVLLFEDLLIVPLLAVVSFLAPESSQVLNTQAPFWQSIAIAIGALALLIVAGIWGFNPLFRISAQTKIRELMTAVALFVVLGSALLMEASGLSLAIGAFIAGVLLSNSSFRHQLEVDIDPFKGLLLGLFFLGVGMSLDLVYVFEHWLLIIGGVFAMMLMKGLVIYVVARLTGSNQEDSLDRAVVMAQGGEFAFVLFSTAALQNVISAEMQANMTAIVVLSMVLTPVFIILHQKFIAPRFHKQDKRPNDPIDEQNEIILIGLGRFGQVINRLLRSCGFNPTIIEYDVALIGQMKKLGIKSYFGDATHPDLLKRAGIDTAKLLIVALDNPNKITQIVKHVRSINPHIQIIARAYDRFHVIELTRAGSNIEVRETFDSALRAGKQALQALGIDRDKVHEIGNEFFGRNRHGVKLMAETYDPSLRQFENEKMLQVIIEEDQETMMVIQQILQRER</sequence>
<dbReference type="InterPro" id="IPR004771">
    <property type="entry name" value="K/H_exchanger"/>
</dbReference>
<dbReference type="PANTHER" id="PTHR46157:SF8">
    <property type="entry name" value="GLUTATHIONE-REGULATED POTASSIUM-EFFLUX SYSTEM PROTEIN"/>
    <property type="match status" value="1"/>
</dbReference>
<keyword evidence="7" id="KW-0630">Potassium</keyword>
<dbReference type="GO" id="GO:1902600">
    <property type="term" value="P:proton transmembrane transport"/>
    <property type="evidence" value="ECO:0007669"/>
    <property type="project" value="InterPro"/>
</dbReference>
<keyword evidence="6 11" id="KW-0812">Transmembrane</keyword>
<gene>
    <name evidence="13" type="ORF">EV692_0478</name>
</gene>
<dbReference type="GO" id="GO:0015297">
    <property type="term" value="F:antiporter activity"/>
    <property type="evidence" value="ECO:0007669"/>
    <property type="project" value="UniProtKB-KW"/>
</dbReference>
<dbReference type="InterPro" id="IPR006153">
    <property type="entry name" value="Cation/H_exchanger_TM"/>
</dbReference>
<feature type="transmembrane region" description="Helical" evidence="11">
    <location>
        <begin position="335"/>
        <end position="358"/>
    </location>
</feature>
<dbReference type="Gene3D" id="3.40.50.720">
    <property type="entry name" value="NAD(P)-binding Rossmann-like Domain"/>
    <property type="match status" value="1"/>
</dbReference>
<dbReference type="InterPro" id="IPR036291">
    <property type="entry name" value="NAD(P)-bd_dom_sf"/>
</dbReference>
<dbReference type="AlphaFoldDB" id="A0A4R1L0I0"/>
<evidence type="ECO:0000256" key="6">
    <source>
        <dbReference type="ARBA" id="ARBA00022692"/>
    </source>
</evidence>
<dbReference type="GO" id="GO:0008324">
    <property type="term" value="F:monoatomic cation transmembrane transporter activity"/>
    <property type="evidence" value="ECO:0007669"/>
    <property type="project" value="InterPro"/>
</dbReference>
<evidence type="ECO:0000259" key="12">
    <source>
        <dbReference type="PROSITE" id="PS51201"/>
    </source>
</evidence>
<evidence type="ECO:0000256" key="11">
    <source>
        <dbReference type="SAM" id="Phobius"/>
    </source>
</evidence>
<evidence type="ECO:0000256" key="9">
    <source>
        <dbReference type="ARBA" id="ARBA00023065"/>
    </source>
</evidence>
<name>A0A4R1L0I0_9PAST</name>
<protein>
    <submittedName>
        <fullName evidence="13">Kef-type potassium/proton antiporter (CPA2 family)</fullName>
    </submittedName>
</protein>
<feature type="transmembrane region" description="Helical" evidence="11">
    <location>
        <begin position="89"/>
        <end position="112"/>
    </location>
</feature>
<comment type="subcellular location">
    <subcellularLocation>
        <location evidence="1">Endomembrane system</location>
        <topology evidence="1">Multi-pass membrane protein</topology>
    </subcellularLocation>
</comment>
<keyword evidence="4" id="KW-0050">Antiport</keyword>
<feature type="transmembrane region" description="Helical" evidence="11">
    <location>
        <begin position="302"/>
        <end position="323"/>
    </location>
</feature>
<evidence type="ECO:0000256" key="1">
    <source>
        <dbReference type="ARBA" id="ARBA00004127"/>
    </source>
</evidence>
<keyword evidence="9" id="KW-0406">Ion transport</keyword>
<evidence type="ECO:0000256" key="5">
    <source>
        <dbReference type="ARBA" id="ARBA00022538"/>
    </source>
</evidence>
<dbReference type="GO" id="GO:0006813">
    <property type="term" value="P:potassium ion transport"/>
    <property type="evidence" value="ECO:0007669"/>
    <property type="project" value="UniProtKB-KW"/>
</dbReference>
<organism evidence="13 14">
    <name type="scientific">Lonepinella koalarum</name>
    <dbReference type="NCBI Taxonomy" id="53417"/>
    <lineage>
        <taxon>Bacteria</taxon>
        <taxon>Pseudomonadati</taxon>
        <taxon>Pseudomonadota</taxon>
        <taxon>Gammaproteobacteria</taxon>
        <taxon>Pasteurellales</taxon>
        <taxon>Pasteurellaceae</taxon>
        <taxon>Lonepinella</taxon>
    </lineage>
</organism>
<feature type="transmembrane region" description="Helical" evidence="11">
    <location>
        <begin position="59"/>
        <end position="77"/>
    </location>
</feature>
<feature type="transmembrane region" description="Helical" evidence="11">
    <location>
        <begin position="276"/>
        <end position="296"/>
    </location>
</feature>
<dbReference type="GO" id="GO:0005886">
    <property type="term" value="C:plasma membrane"/>
    <property type="evidence" value="ECO:0007669"/>
    <property type="project" value="TreeGrafter"/>
</dbReference>
<dbReference type="Pfam" id="PF00999">
    <property type="entry name" value="Na_H_Exchanger"/>
    <property type="match status" value="1"/>
</dbReference>
<evidence type="ECO:0000256" key="4">
    <source>
        <dbReference type="ARBA" id="ARBA00022449"/>
    </source>
</evidence>
<dbReference type="PANTHER" id="PTHR46157">
    <property type="entry name" value="K(+) EFFLUX ANTIPORTER 3, CHLOROPLASTIC"/>
    <property type="match status" value="1"/>
</dbReference>